<dbReference type="OrthoDB" id="41238at2759"/>
<proteinExistence type="predicted"/>
<evidence type="ECO:0000313" key="3">
    <source>
        <dbReference type="Proteomes" id="UP000309340"/>
    </source>
</evidence>
<accession>A0A4U0XB06</accession>
<dbReference type="EMBL" id="NAJQ01000270">
    <property type="protein sequence ID" value="TKA73291.1"/>
    <property type="molecule type" value="Genomic_DNA"/>
</dbReference>
<reference evidence="2 3" key="1">
    <citation type="submission" date="2017-03" db="EMBL/GenBank/DDBJ databases">
        <title>Genomes of endolithic fungi from Antarctica.</title>
        <authorList>
            <person name="Coleine C."/>
            <person name="Masonjones S."/>
            <person name="Stajich J.E."/>
        </authorList>
    </citation>
    <scope>NUCLEOTIDE SEQUENCE [LARGE SCALE GENOMIC DNA]</scope>
    <source>
        <strain evidence="2 3">CCFEE 5184</strain>
    </source>
</reference>
<protein>
    <submittedName>
        <fullName evidence="2">Uncharacterized protein</fullName>
    </submittedName>
</protein>
<name>A0A4U0XB06_9PEZI</name>
<comment type="caution">
    <text evidence="2">The sequence shown here is derived from an EMBL/GenBank/DDBJ whole genome shotgun (WGS) entry which is preliminary data.</text>
</comment>
<sequence length="343" mass="38408">MARERAETAARQREGDATHYVDDRLRRDADVARYDQSQHSPRMPPHLANISPLSARSPAYPVAVHQHPTIRPDSTLEEQGEAIIAREQARAQREIAEAGGSRRAQQASRRLSYAMGDLTAGGSRGMGVEVDLEDDEETARPEHPTTTIPELSCRTLSLETIFQNDADTLRYLLSTPENTRLFTQIYGKPYENVAHPRYIFITYLHDPSAHGQAHTIKTKVSAVCAVFLPHTQRTLRISETIYILARHFLEHANCETMTYRTGRLSHKNGLATGLSSSRSIDGILRRHLLVPERNAVTDLFRVGKDQWPSVKKAEGAWTGISDCDGEATEESECRLRAYVGVEV</sequence>
<feature type="region of interest" description="Disordered" evidence="1">
    <location>
        <begin position="1"/>
        <end position="53"/>
    </location>
</feature>
<organism evidence="2 3">
    <name type="scientific">Friedmanniomyces simplex</name>
    <dbReference type="NCBI Taxonomy" id="329884"/>
    <lineage>
        <taxon>Eukaryota</taxon>
        <taxon>Fungi</taxon>
        <taxon>Dikarya</taxon>
        <taxon>Ascomycota</taxon>
        <taxon>Pezizomycotina</taxon>
        <taxon>Dothideomycetes</taxon>
        <taxon>Dothideomycetidae</taxon>
        <taxon>Mycosphaerellales</taxon>
        <taxon>Teratosphaeriaceae</taxon>
        <taxon>Friedmanniomyces</taxon>
    </lineage>
</organism>
<keyword evidence="3" id="KW-1185">Reference proteome</keyword>
<dbReference type="AlphaFoldDB" id="A0A4U0XB06"/>
<evidence type="ECO:0000256" key="1">
    <source>
        <dbReference type="SAM" id="MobiDB-lite"/>
    </source>
</evidence>
<dbReference type="Proteomes" id="UP000309340">
    <property type="component" value="Unassembled WGS sequence"/>
</dbReference>
<feature type="compositionally biased region" description="Basic and acidic residues" evidence="1">
    <location>
        <begin position="1"/>
        <end position="33"/>
    </location>
</feature>
<evidence type="ECO:0000313" key="2">
    <source>
        <dbReference type="EMBL" id="TKA73291.1"/>
    </source>
</evidence>
<gene>
    <name evidence="2" type="ORF">B0A55_06065</name>
</gene>